<keyword evidence="3" id="KW-1185">Reference proteome</keyword>
<dbReference type="EnsemblMetazoa" id="XM_019904400.1">
    <property type="protein sequence ID" value="XP_019759959.1"/>
    <property type="gene ID" value="LOC109537597"/>
</dbReference>
<dbReference type="EnsemblMetazoa" id="XM_019904402.1">
    <property type="protein sequence ID" value="XP_019759961.1"/>
    <property type="gene ID" value="LOC109537597"/>
</dbReference>
<feature type="compositionally biased region" description="Polar residues" evidence="1">
    <location>
        <begin position="332"/>
        <end position="350"/>
    </location>
</feature>
<name>A0AAR5PFX9_DENPD</name>
<evidence type="ECO:0008006" key="4">
    <source>
        <dbReference type="Google" id="ProtNLM"/>
    </source>
</evidence>
<evidence type="ECO:0000313" key="3">
    <source>
        <dbReference type="Proteomes" id="UP000019118"/>
    </source>
</evidence>
<dbReference type="EnsemblMetazoa" id="XM_019904399.1">
    <property type="protein sequence ID" value="XP_019759958.1"/>
    <property type="gene ID" value="LOC109537597"/>
</dbReference>
<accession>A0AAR5PFX9</accession>
<feature type="region of interest" description="Disordered" evidence="1">
    <location>
        <begin position="1078"/>
        <end position="1129"/>
    </location>
</feature>
<sequence>MASTEPAVAANVSTEPADPDTKTIFNLLSNLKGSESVTPLYDEDILIFKRDPATNQNTINKTAYLKLHRSLSPGRNSTIEKIKGNYEKPEPAEESVETLKAKYSPSGLGYAKLSQPVPKPRRSKLTRSQIILPSKREQTKARLSLHLEKNKNKDVNSNEVLDRKSDGSSEEEFVSIVTRSDSDESVSKFEKELSAFTMDKKKRSNSFRKIFSVFSNKDKKKKHKNETSVNGDNLQNMNQANAFNREAPHRHTTGGEPKLQKPFQSPSLDQDVAQLQISEFDRCKQSLENILKSPPTNGYAQSRPIYQNNDPYMNIPNIRKYIDTSSSASTLESDRSNIYQNESLARSSQPTDDEVEIRTYQTNSFRPGRISDGRRDTPPRLLETKQDVRLVNPKALIPINSERPLPNPYQNLREDFRAKPLQQSTPKSPQPRPYMEDGYGTVLDSVDRRGLKEPLEASKLRLPPNREIVPLSPRVKSPIPMDNVSTDKLIATELLKPKRSPTPTKQAAPSHQRLEIDIDYPESLVGKPPASSKSPVRSQASRSSNESVVLRPKAPEKPAKITTDVQVHMNSPLNRTATPNQSMSGQNLSLSPIRPTNLSLRPATPTGSQMPDSPKTTPQKEDIRKSVEAYYWKEIKKLKDKENYELYMLQMHYGHLQPYGYAEDPANGRRSRSMSPLAGRNGTRRSLSLPRESRAAPSSVMPENYYPSAIPENRAVINRAQPRSVQQLQFQQQQQQYFQRNAPGRSTIDSSPRRLDSNTNSLYRPIFKRGSLSTPPSQIEDPLKRKVSFSGAQTVQAWPTKNGFTQSPPQRRLEKPQSAGDDDVFLPSRPNEELYYNTRAEPMYVLRPNPNNLYLHQRQLSERYGGRGNQSVSPKYEEALYGQPIDAVRPAGQQQEEIYVPRRVSYQGAAPRGADEQQYTIRRPPSQQMVRREVIVSDGIFGQFGGYSAPRNNIRLVSPQSVYSSRQSVAEQNSRIRDEYYLRQPPRQVSVSNKVCDFYGQIHDADKVQSGVLMGQLQPAPGSPAVLRNAHSQMTGQENFVRNSRLTASANDMYRRVPFQGYPAETLYGRIELNGAPHGAPLGAPNRPLPPVPLKKQSDESGSDASEVQRILKSSKTRQPAKKRGVFGK</sequence>
<proteinExistence type="predicted"/>
<dbReference type="Proteomes" id="UP000019118">
    <property type="component" value="Unassembled WGS sequence"/>
</dbReference>
<evidence type="ECO:0000313" key="2">
    <source>
        <dbReference type="EnsemblMetazoa" id="XP_019759960.1"/>
    </source>
</evidence>
<dbReference type="GeneID" id="109537597"/>
<feature type="compositionally biased region" description="Polar residues" evidence="1">
    <location>
        <begin position="563"/>
        <end position="617"/>
    </location>
</feature>
<feature type="region of interest" description="Disordered" evidence="1">
    <location>
        <begin position="1"/>
        <end position="20"/>
    </location>
</feature>
<feature type="region of interest" description="Disordered" evidence="1">
    <location>
        <begin position="332"/>
        <end position="381"/>
    </location>
</feature>
<reference evidence="2" key="2">
    <citation type="submission" date="2024-08" db="UniProtKB">
        <authorList>
            <consortium name="EnsemblMetazoa"/>
        </authorList>
    </citation>
    <scope>IDENTIFICATION</scope>
</reference>
<feature type="compositionally biased region" description="Polar residues" evidence="1">
    <location>
        <begin position="799"/>
        <end position="809"/>
    </location>
</feature>
<dbReference type="EnsemblMetazoa" id="XM_019904401.1">
    <property type="protein sequence ID" value="XP_019759960.1"/>
    <property type="gene ID" value="LOC109537597"/>
</dbReference>
<feature type="region of interest" description="Disordered" evidence="1">
    <location>
        <begin position="416"/>
        <end position="436"/>
    </location>
</feature>
<feature type="compositionally biased region" description="Basic and acidic residues" evidence="1">
    <location>
        <begin position="369"/>
        <end position="381"/>
    </location>
</feature>
<feature type="compositionally biased region" description="Low complexity" evidence="1">
    <location>
        <begin position="726"/>
        <end position="739"/>
    </location>
</feature>
<dbReference type="EnsemblMetazoa" id="XM_019904398.1">
    <property type="protein sequence ID" value="XP_019759957.1"/>
    <property type="gene ID" value="LOC109537597"/>
</dbReference>
<protein>
    <recommendedName>
        <fullName evidence="4">WH2 domain-containing protein</fullName>
    </recommendedName>
</protein>
<organism evidence="2 3">
    <name type="scientific">Dendroctonus ponderosae</name>
    <name type="common">Mountain pine beetle</name>
    <dbReference type="NCBI Taxonomy" id="77166"/>
    <lineage>
        <taxon>Eukaryota</taxon>
        <taxon>Metazoa</taxon>
        <taxon>Ecdysozoa</taxon>
        <taxon>Arthropoda</taxon>
        <taxon>Hexapoda</taxon>
        <taxon>Insecta</taxon>
        <taxon>Pterygota</taxon>
        <taxon>Neoptera</taxon>
        <taxon>Endopterygota</taxon>
        <taxon>Coleoptera</taxon>
        <taxon>Polyphaga</taxon>
        <taxon>Cucujiformia</taxon>
        <taxon>Curculionidae</taxon>
        <taxon>Scolytinae</taxon>
        <taxon>Dendroctonus</taxon>
    </lineage>
</organism>
<feature type="region of interest" description="Disordered" evidence="1">
    <location>
        <begin position="799"/>
        <end position="829"/>
    </location>
</feature>
<feature type="region of interest" description="Disordered" evidence="1">
    <location>
        <begin position="493"/>
        <end position="622"/>
    </location>
</feature>
<evidence type="ECO:0000256" key="1">
    <source>
        <dbReference type="SAM" id="MobiDB-lite"/>
    </source>
</evidence>
<feature type="region of interest" description="Disordered" evidence="1">
    <location>
        <begin position="664"/>
        <end position="706"/>
    </location>
</feature>
<feature type="compositionally biased region" description="Basic residues" evidence="1">
    <location>
        <begin position="1113"/>
        <end position="1129"/>
    </location>
</feature>
<feature type="compositionally biased region" description="Polar residues" evidence="1">
    <location>
        <begin position="531"/>
        <end position="547"/>
    </location>
</feature>
<reference evidence="3" key="1">
    <citation type="journal article" date="2013" name="Genome Biol.">
        <title>Draft genome of the mountain pine beetle, Dendroctonus ponderosae Hopkins, a major forest pest.</title>
        <authorList>
            <person name="Keeling C.I."/>
            <person name="Yuen M.M."/>
            <person name="Liao N.Y."/>
            <person name="Docking T.R."/>
            <person name="Chan S.K."/>
            <person name="Taylor G.A."/>
            <person name="Palmquist D.L."/>
            <person name="Jackman S.D."/>
            <person name="Nguyen A."/>
            <person name="Li M."/>
            <person name="Henderson H."/>
            <person name="Janes J.K."/>
            <person name="Zhao Y."/>
            <person name="Pandoh P."/>
            <person name="Moore R."/>
            <person name="Sperling F.A."/>
            <person name="Huber D.P."/>
            <person name="Birol I."/>
            <person name="Jones S.J."/>
            <person name="Bohlmann J."/>
        </authorList>
    </citation>
    <scope>NUCLEOTIDE SEQUENCE</scope>
</reference>
<dbReference type="AlphaFoldDB" id="A0AAR5PFX9"/>
<dbReference type="KEGG" id="dpa:109537597"/>
<feature type="region of interest" description="Disordered" evidence="1">
    <location>
        <begin position="723"/>
        <end position="759"/>
    </location>
</feature>